<feature type="compositionally biased region" description="Acidic residues" evidence="19">
    <location>
        <begin position="532"/>
        <end position="542"/>
    </location>
</feature>
<evidence type="ECO:0000256" key="15">
    <source>
        <dbReference type="ARBA" id="ARBA00023136"/>
    </source>
</evidence>
<dbReference type="EMBL" id="WJQU01000001">
    <property type="protein sequence ID" value="KAJ6649069.1"/>
    <property type="molecule type" value="Genomic_DNA"/>
</dbReference>
<feature type="transmembrane region" description="Helical" evidence="20">
    <location>
        <begin position="142"/>
        <end position="160"/>
    </location>
</feature>
<dbReference type="AlphaFoldDB" id="A0A9Q0NGI2"/>
<dbReference type="FunFam" id="3.30.160.60:FF:000254">
    <property type="entry name" value="Odd-skipped related transciption factor 1"/>
    <property type="match status" value="1"/>
</dbReference>
<dbReference type="SUPFAM" id="SSF103473">
    <property type="entry name" value="MFS general substrate transporter"/>
    <property type="match status" value="1"/>
</dbReference>
<evidence type="ECO:0000256" key="8">
    <source>
        <dbReference type="ARBA" id="ARBA00022723"/>
    </source>
</evidence>
<evidence type="ECO:0000256" key="4">
    <source>
        <dbReference type="ARBA" id="ARBA00022473"/>
    </source>
</evidence>
<feature type="domain" description="C2H2-type" evidence="21">
    <location>
        <begin position="634"/>
        <end position="661"/>
    </location>
</feature>
<dbReference type="FunFam" id="3.30.160.60:FF:000318">
    <property type="entry name" value="Odd-skipped-related transciption factor 2"/>
    <property type="match status" value="1"/>
</dbReference>
<evidence type="ECO:0000256" key="19">
    <source>
        <dbReference type="SAM" id="MobiDB-lite"/>
    </source>
</evidence>
<keyword evidence="11" id="KW-0562">Pair-rule protein</keyword>
<feature type="transmembrane region" description="Helical" evidence="20">
    <location>
        <begin position="115"/>
        <end position="136"/>
    </location>
</feature>
<dbReference type="Gene3D" id="3.30.160.60">
    <property type="entry name" value="Classic Zinc Finger"/>
    <property type="match status" value="5"/>
</dbReference>
<accession>A0A9Q0NGI2</accession>
<dbReference type="GO" id="GO:0000977">
    <property type="term" value="F:RNA polymerase II transcription regulatory region sequence-specific DNA binding"/>
    <property type="evidence" value="ECO:0007669"/>
    <property type="project" value="TreeGrafter"/>
</dbReference>
<keyword evidence="17" id="KW-0539">Nucleus</keyword>
<dbReference type="InterPro" id="IPR013087">
    <property type="entry name" value="Znf_C2H2_type"/>
</dbReference>
<dbReference type="FunFam" id="1.20.1250.20:FF:000218">
    <property type="entry name" value="facilitated trehalose transporter Tret1"/>
    <property type="match status" value="1"/>
</dbReference>
<feature type="domain" description="C2H2-type" evidence="21">
    <location>
        <begin position="746"/>
        <end position="768"/>
    </location>
</feature>
<feature type="compositionally biased region" description="Low complexity" evidence="19">
    <location>
        <begin position="550"/>
        <end position="560"/>
    </location>
</feature>
<keyword evidence="16" id="KW-0804">Transcription</keyword>
<feature type="region of interest" description="Disordered" evidence="19">
    <location>
        <begin position="528"/>
        <end position="560"/>
    </location>
</feature>
<evidence type="ECO:0000256" key="16">
    <source>
        <dbReference type="ARBA" id="ARBA00023163"/>
    </source>
</evidence>
<evidence type="ECO:0000256" key="9">
    <source>
        <dbReference type="ARBA" id="ARBA00022737"/>
    </source>
</evidence>
<dbReference type="Gene3D" id="1.20.1250.20">
    <property type="entry name" value="MFS general substrate transporter like domains"/>
    <property type="match status" value="1"/>
</dbReference>
<keyword evidence="7 20" id="KW-0812">Transmembrane</keyword>
<reference evidence="23" key="1">
    <citation type="submission" date="2022-07" db="EMBL/GenBank/DDBJ databases">
        <authorList>
            <person name="Trinca V."/>
            <person name="Uliana J.V.C."/>
            <person name="Torres T.T."/>
            <person name="Ward R.J."/>
            <person name="Monesi N."/>
        </authorList>
    </citation>
    <scope>NUCLEOTIDE SEQUENCE</scope>
    <source>
        <strain evidence="23">HSMRA1968</strain>
        <tissue evidence="23">Whole embryos</tissue>
    </source>
</reference>
<keyword evidence="24" id="KW-1185">Reference proteome</keyword>
<dbReference type="Pfam" id="PF00083">
    <property type="entry name" value="Sugar_tr"/>
    <property type="match status" value="1"/>
</dbReference>
<evidence type="ECO:0000313" key="24">
    <source>
        <dbReference type="Proteomes" id="UP001151699"/>
    </source>
</evidence>
<dbReference type="GO" id="GO:0005634">
    <property type="term" value="C:nucleus"/>
    <property type="evidence" value="ECO:0007669"/>
    <property type="project" value="UniProtKB-SubCell"/>
</dbReference>
<evidence type="ECO:0000256" key="12">
    <source>
        <dbReference type="ARBA" id="ARBA00022833"/>
    </source>
</evidence>
<keyword evidence="5" id="KW-1003">Cell membrane</keyword>
<dbReference type="SUPFAM" id="SSF57667">
    <property type="entry name" value="beta-beta-alpha zinc fingers"/>
    <property type="match status" value="3"/>
</dbReference>
<sequence length="805" mass="89031">MEEKRPNEQRATRIKLAIFLSDNMDKDEKPIQPADKYFFQYFVAFSASLLSFSVNVAYGWTSPTLPLLMNADTSPIPITSDEGSWIVAIYVIGTILDVLPMYLAEIASDKVRGSITIMLTVMAKFGILCSYAIGSYTDYRTMAWIGLVPPIIFVIFFVWLPDSPYFLIGKHRDKDAMISLQKLRGCKEIESEYEMMRSAVRKSEENKGTFREIMSRDNLHAIVIILGLAAVQQLCGSQAVISYAQIIFDEFGSDLGGAESTIVLAVVQLAAAALSSVTVDRFGRKPLLLFSVLAPAICNTIVGVYFFLRASDRDVSALAWLPMTAIMIFIVAYSLGLASVAFVVLGEVFPKNLRATAGAVFTIFASAIGFGVAKMFQIVSDNVGIYATFWIFAGFSYMFVPFIWFVLPETKGKSLDTILEELRPKKRIPPPGELAAAAAVALSLHGAVISSLQQAAMLPANSAAAAALNLQALESYLAFQRLTSKADALRYTSCSPVSHNLSHQLQQQQQAIFIDQLLTNEENTSDLKDVDDLPLLDNEDNISFESPVDSPTDPNPSSLSLDSALPSLLLNTAYHHHQMNEAILQHSLNSSSPTEKTVSTQSNSSKKSSSATTSSSSVSAVTTTTGNQRPKRQFICKYCNRQFTKSYNLLIHERTHTDERPYSCDICGKAFRRQDHLRDHRYIHSKEKPFKCLECGKGFCQSRTLAVHKILHMEESPHKCPVCNRSFNQRSNLKTHLLTHTDIKPYHCMACGKVFRRNCDLRRHSLTHNLAGIATITEHSRTSGATSSSSPSINSTTNFDVVATQ</sequence>
<organism evidence="23 24">
    <name type="scientific">Pseudolycoriella hygida</name>
    <dbReference type="NCBI Taxonomy" id="35572"/>
    <lineage>
        <taxon>Eukaryota</taxon>
        <taxon>Metazoa</taxon>
        <taxon>Ecdysozoa</taxon>
        <taxon>Arthropoda</taxon>
        <taxon>Hexapoda</taxon>
        <taxon>Insecta</taxon>
        <taxon>Pterygota</taxon>
        <taxon>Neoptera</taxon>
        <taxon>Endopterygota</taxon>
        <taxon>Diptera</taxon>
        <taxon>Nematocera</taxon>
        <taxon>Sciaroidea</taxon>
        <taxon>Sciaridae</taxon>
        <taxon>Pseudolycoriella</taxon>
    </lineage>
</organism>
<feature type="transmembrane region" description="Helical" evidence="20">
    <location>
        <begin position="38"/>
        <end position="60"/>
    </location>
</feature>
<keyword evidence="12" id="KW-0862">Zinc</keyword>
<feature type="transmembrane region" description="Helical" evidence="20">
    <location>
        <begin position="320"/>
        <end position="345"/>
    </location>
</feature>
<feature type="transmembrane region" description="Helical" evidence="20">
    <location>
        <begin position="357"/>
        <end position="379"/>
    </location>
</feature>
<comment type="subcellular location">
    <subcellularLocation>
        <location evidence="2">Cell membrane</location>
        <topology evidence="2">Multi-pass membrane protein</topology>
    </subcellularLocation>
    <subcellularLocation>
        <location evidence="1">Nucleus</location>
    </subcellularLocation>
</comment>
<evidence type="ECO:0000256" key="10">
    <source>
        <dbReference type="ARBA" id="ARBA00022771"/>
    </source>
</evidence>
<feature type="transmembrane region" description="Helical" evidence="20">
    <location>
        <begin position="286"/>
        <end position="308"/>
    </location>
</feature>
<dbReference type="GO" id="GO:0005886">
    <property type="term" value="C:plasma membrane"/>
    <property type="evidence" value="ECO:0007669"/>
    <property type="project" value="UniProtKB-SubCell"/>
</dbReference>
<dbReference type="InterPro" id="IPR005829">
    <property type="entry name" value="Sugar_transporter_CS"/>
</dbReference>
<dbReference type="GO" id="GO:0016348">
    <property type="term" value="P:imaginal disc-derived leg joint morphogenesis"/>
    <property type="evidence" value="ECO:0007669"/>
    <property type="project" value="UniProtKB-ARBA"/>
</dbReference>
<dbReference type="GO" id="GO:0007366">
    <property type="term" value="P:periodic partitioning by pair rule gene"/>
    <property type="evidence" value="ECO:0007669"/>
    <property type="project" value="UniProtKB-KW"/>
</dbReference>
<keyword evidence="10 18" id="KW-0863">Zinc-finger</keyword>
<evidence type="ECO:0000256" key="6">
    <source>
        <dbReference type="ARBA" id="ARBA00022597"/>
    </source>
</evidence>
<dbReference type="OrthoDB" id="4142200at2759"/>
<feature type="compositionally biased region" description="Low complexity" evidence="19">
    <location>
        <begin position="596"/>
        <end position="625"/>
    </location>
</feature>
<dbReference type="PANTHER" id="PTHR14196">
    <property type="entry name" value="ODD-SKIPPED - RELATED"/>
    <property type="match status" value="1"/>
</dbReference>
<dbReference type="Proteomes" id="UP001151699">
    <property type="component" value="Chromosome A"/>
</dbReference>
<keyword evidence="9" id="KW-0677">Repeat</keyword>
<feature type="transmembrane region" description="Helical" evidence="20">
    <location>
        <begin position="219"/>
        <end position="241"/>
    </location>
</feature>
<dbReference type="FunFam" id="3.30.160.60:FF:000958">
    <property type="entry name" value="Odd skipped"/>
    <property type="match status" value="1"/>
</dbReference>
<evidence type="ECO:0000256" key="3">
    <source>
        <dbReference type="ARBA" id="ARBA00022448"/>
    </source>
</evidence>
<dbReference type="InterPro" id="IPR020846">
    <property type="entry name" value="MFS_dom"/>
</dbReference>
<dbReference type="GO" id="GO:0000981">
    <property type="term" value="F:DNA-binding transcription factor activity, RNA polymerase II-specific"/>
    <property type="evidence" value="ECO:0007669"/>
    <property type="project" value="TreeGrafter"/>
</dbReference>
<protein>
    <submittedName>
        <fullName evidence="23">Protein sister of odd and bowel</fullName>
    </submittedName>
</protein>
<feature type="domain" description="C2H2-type" evidence="21">
    <location>
        <begin position="718"/>
        <end position="745"/>
    </location>
</feature>
<comment type="caution">
    <text evidence="23">The sequence shown here is derived from an EMBL/GenBank/DDBJ whole genome shotgun (WGS) entry which is preliminary data.</text>
</comment>
<feature type="region of interest" description="Disordered" evidence="19">
    <location>
        <begin position="589"/>
        <end position="625"/>
    </location>
</feature>
<dbReference type="SMART" id="SM00355">
    <property type="entry name" value="ZnF_C2H2"/>
    <property type="match status" value="5"/>
</dbReference>
<evidence type="ECO:0000259" key="21">
    <source>
        <dbReference type="PROSITE" id="PS50157"/>
    </source>
</evidence>
<keyword evidence="8" id="KW-0479">Metal-binding</keyword>
<dbReference type="PROSITE" id="PS50157">
    <property type="entry name" value="ZINC_FINGER_C2H2_2"/>
    <property type="match status" value="5"/>
</dbReference>
<dbReference type="PANTHER" id="PTHR14196:SF11">
    <property type="entry name" value="PROTEIN SISTER OF ODD AND BOWEL"/>
    <property type="match status" value="1"/>
</dbReference>
<dbReference type="InterPro" id="IPR050717">
    <property type="entry name" value="C2H2-ZF_Transcription_Reg"/>
</dbReference>
<evidence type="ECO:0000313" key="23">
    <source>
        <dbReference type="EMBL" id="KAJ6649069.1"/>
    </source>
</evidence>
<dbReference type="PROSITE" id="PS00028">
    <property type="entry name" value="ZINC_FINGER_C2H2_1"/>
    <property type="match status" value="5"/>
</dbReference>
<evidence type="ECO:0000256" key="7">
    <source>
        <dbReference type="ARBA" id="ARBA00022692"/>
    </source>
</evidence>
<keyword evidence="15 20" id="KW-0472">Membrane</keyword>
<feature type="transmembrane region" description="Helical" evidence="20">
    <location>
        <begin position="261"/>
        <end position="279"/>
    </location>
</feature>
<keyword evidence="13 20" id="KW-1133">Transmembrane helix</keyword>
<dbReference type="GO" id="GO:0022857">
    <property type="term" value="F:transmembrane transporter activity"/>
    <property type="evidence" value="ECO:0007669"/>
    <property type="project" value="InterPro"/>
</dbReference>
<dbReference type="PROSITE" id="PS50850">
    <property type="entry name" value="MFS"/>
    <property type="match status" value="1"/>
</dbReference>
<dbReference type="Pfam" id="PF00096">
    <property type="entry name" value="zf-C2H2"/>
    <property type="match status" value="4"/>
</dbReference>
<evidence type="ECO:0000256" key="14">
    <source>
        <dbReference type="ARBA" id="ARBA00023015"/>
    </source>
</evidence>
<feature type="domain" description="C2H2-type" evidence="21">
    <location>
        <begin position="662"/>
        <end position="689"/>
    </location>
</feature>
<keyword evidence="3" id="KW-0813">Transport</keyword>
<evidence type="ECO:0000256" key="18">
    <source>
        <dbReference type="PROSITE-ProRule" id="PRU00042"/>
    </source>
</evidence>
<evidence type="ECO:0000256" key="17">
    <source>
        <dbReference type="ARBA" id="ARBA00023242"/>
    </source>
</evidence>
<evidence type="ECO:0000256" key="5">
    <source>
        <dbReference type="ARBA" id="ARBA00022475"/>
    </source>
</evidence>
<dbReference type="InterPro" id="IPR036259">
    <property type="entry name" value="MFS_trans_sf"/>
</dbReference>
<feature type="transmembrane region" description="Helical" evidence="20">
    <location>
        <begin position="385"/>
        <end position="407"/>
    </location>
</feature>
<dbReference type="FunFam" id="3.30.160.60:FF:000311">
    <property type="entry name" value="protein odd-skipped-related 2 isoform X1"/>
    <property type="match status" value="1"/>
</dbReference>
<evidence type="ECO:0000256" key="20">
    <source>
        <dbReference type="SAM" id="Phobius"/>
    </source>
</evidence>
<proteinExistence type="predicted"/>
<dbReference type="GO" id="GO:0048619">
    <property type="term" value="P:embryonic hindgut morphogenesis"/>
    <property type="evidence" value="ECO:0007669"/>
    <property type="project" value="TreeGrafter"/>
</dbReference>
<feature type="domain" description="Major facilitator superfamily (MFS) profile" evidence="22">
    <location>
        <begin position="1"/>
        <end position="411"/>
    </location>
</feature>
<keyword evidence="6" id="KW-0762">Sugar transport</keyword>
<gene>
    <name evidence="23" type="primary">sob</name>
    <name evidence="23" type="ORF">Bhyg_04302</name>
</gene>
<keyword evidence="4" id="KW-0217">Developmental protein</keyword>
<dbReference type="GO" id="GO:0008270">
    <property type="term" value="F:zinc ion binding"/>
    <property type="evidence" value="ECO:0007669"/>
    <property type="project" value="UniProtKB-KW"/>
</dbReference>
<dbReference type="PROSITE" id="PS00216">
    <property type="entry name" value="SUGAR_TRANSPORT_1"/>
    <property type="match status" value="1"/>
</dbReference>
<feature type="domain" description="C2H2-type" evidence="21">
    <location>
        <begin position="690"/>
        <end position="717"/>
    </location>
</feature>
<feature type="transmembrane region" description="Helical" evidence="20">
    <location>
        <begin position="83"/>
        <end position="103"/>
    </location>
</feature>
<evidence type="ECO:0000256" key="2">
    <source>
        <dbReference type="ARBA" id="ARBA00004651"/>
    </source>
</evidence>
<dbReference type="FunFam" id="3.30.160.60:FF:000148">
    <property type="entry name" value="zinc finger protein Gfi-1"/>
    <property type="match status" value="1"/>
</dbReference>
<keyword evidence="14" id="KW-0805">Transcription regulation</keyword>
<evidence type="ECO:0000256" key="11">
    <source>
        <dbReference type="ARBA" id="ARBA00022788"/>
    </source>
</evidence>
<evidence type="ECO:0000256" key="13">
    <source>
        <dbReference type="ARBA" id="ARBA00022989"/>
    </source>
</evidence>
<dbReference type="InterPro" id="IPR036236">
    <property type="entry name" value="Znf_C2H2_sf"/>
</dbReference>
<dbReference type="InterPro" id="IPR005828">
    <property type="entry name" value="MFS_sugar_transport-like"/>
</dbReference>
<name>A0A9Q0NGI2_9DIPT</name>
<evidence type="ECO:0000256" key="1">
    <source>
        <dbReference type="ARBA" id="ARBA00004123"/>
    </source>
</evidence>
<evidence type="ECO:0000259" key="22">
    <source>
        <dbReference type="PROSITE" id="PS50850"/>
    </source>
</evidence>